<protein>
    <submittedName>
        <fullName evidence="1">Uncharacterized protein</fullName>
    </submittedName>
</protein>
<dbReference type="AlphaFoldDB" id="A0A8J3JP30"/>
<dbReference type="Proteomes" id="UP000601223">
    <property type="component" value="Unassembled WGS sequence"/>
</dbReference>
<proteinExistence type="predicted"/>
<comment type="caution">
    <text evidence="1">The sequence shown here is derived from an EMBL/GenBank/DDBJ whole genome shotgun (WGS) entry which is preliminary data.</text>
</comment>
<sequence>MTDVRTGDSNPPPDVVPATVLRLDRPELDASARLVVRGAVDPGLREHRRTGAFSPLAYLYERPDPDAPPADLTLSVGHYDEVDLVWVFSGEVDGIIGLTQPTTAAGDPPAPSRGEVP</sequence>
<keyword evidence="2" id="KW-1185">Reference proteome</keyword>
<dbReference type="EMBL" id="BONF01000033">
    <property type="protein sequence ID" value="GIF84128.1"/>
    <property type="molecule type" value="Genomic_DNA"/>
</dbReference>
<gene>
    <name evidence="1" type="ORF">Cba03nite_54770</name>
</gene>
<evidence type="ECO:0000313" key="2">
    <source>
        <dbReference type="Proteomes" id="UP000601223"/>
    </source>
</evidence>
<dbReference type="RefSeq" id="WP_203751919.1">
    <property type="nucleotide sequence ID" value="NZ_BONF01000033.1"/>
</dbReference>
<evidence type="ECO:0000313" key="1">
    <source>
        <dbReference type="EMBL" id="GIF84128.1"/>
    </source>
</evidence>
<reference evidence="1 2" key="1">
    <citation type="submission" date="2021-01" db="EMBL/GenBank/DDBJ databases">
        <title>Whole genome shotgun sequence of Catellatospora bangladeshensis NBRC 107357.</title>
        <authorList>
            <person name="Komaki H."/>
            <person name="Tamura T."/>
        </authorList>
    </citation>
    <scope>NUCLEOTIDE SEQUENCE [LARGE SCALE GENOMIC DNA]</scope>
    <source>
        <strain evidence="1 2">NBRC 107357</strain>
    </source>
</reference>
<name>A0A8J3JP30_9ACTN</name>
<accession>A0A8J3JP30</accession>
<organism evidence="1 2">
    <name type="scientific">Catellatospora bangladeshensis</name>
    <dbReference type="NCBI Taxonomy" id="310355"/>
    <lineage>
        <taxon>Bacteria</taxon>
        <taxon>Bacillati</taxon>
        <taxon>Actinomycetota</taxon>
        <taxon>Actinomycetes</taxon>
        <taxon>Micromonosporales</taxon>
        <taxon>Micromonosporaceae</taxon>
        <taxon>Catellatospora</taxon>
    </lineage>
</organism>